<proteinExistence type="predicted"/>
<accession>A0A0C9VYG8</accession>
<organism evidence="2 3">
    <name type="scientific">Hydnomerulius pinastri MD-312</name>
    <dbReference type="NCBI Taxonomy" id="994086"/>
    <lineage>
        <taxon>Eukaryota</taxon>
        <taxon>Fungi</taxon>
        <taxon>Dikarya</taxon>
        <taxon>Basidiomycota</taxon>
        <taxon>Agaricomycotina</taxon>
        <taxon>Agaricomycetes</taxon>
        <taxon>Agaricomycetidae</taxon>
        <taxon>Boletales</taxon>
        <taxon>Boletales incertae sedis</taxon>
        <taxon>Leucogyrophana</taxon>
    </lineage>
</organism>
<dbReference type="HOGENOM" id="CLU_157400_0_0_1"/>
<dbReference type="AlphaFoldDB" id="A0A0C9VYG8"/>
<evidence type="ECO:0000313" key="2">
    <source>
        <dbReference type="EMBL" id="KIJ63390.1"/>
    </source>
</evidence>
<feature type="compositionally biased region" description="Basic and acidic residues" evidence="1">
    <location>
        <begin position="97"/>
        <end position="112"/>
    </location>
</feature>
<feature type="region of interest" description="Disordered" evidence="1">
    <location>
        <begin position="45"/>
        <end position="131"/>
    </location>
</feature>
<dbReference type="OrthoDB" id="2620452at2759"/>
<name>A0A0C9VYG8_9AGAM</name>
<sequence>MTKSKQLPGALPSSGLKEKKTKIFYEHGKDGLGLALSIAEMQEDKALRKAEKHHQPQAGKPRSVRRDRASDKRKRLDETKALIAKQRAQSKKQKVGSHRESRDQLQRRDHSKINIQGAAKDPAPRKTVSFA</sequence>
<dbReference type="EMBL" id="KN839851">
    <property type="protein sequence ID" value="KIJ63390.1"/>
    <property type="molecule type" value="Genomic_DNA"/>
</dbReference>
<protein>
    <submittedName>
        <fullName evidence="2">Uncharacterized protein</fullName>
    </submittedName>
</protein>
<evidence type="ECO:0000313" key="3">
    <source>
        <dbReference type="Proteomes" id="UP000053820"/>
    </source>
</evidence>
<reference evidence="2 3" key="1">
    <citation type="submission" date="2014-04" db="EMBL/GenBank/DDBJ databases">
        <title>Evolutionary Origins and Diversification of the Mycorrhizal Mutualists.</title>
        <authorList>
            <consortium name="DOE Joint Genome Institute"/>
            <consortium name="Mycorrhizal Genomics Consortium"/>
            <person name="Kohler A."/>
            <person name="Kuo A."/>
            <person name="Nagy L.G."/>
            <person name="Floudas D."/>
            <person name="Copeland A."/>
            <person name="Barry K.W."/>
            <person name="Cichocki N."/>
            <person name="Veneault-Fourrey C."/>
            <person name="LaButti K."/>
            <person name="Lindquist E.A."/>
            <person name="Lipzen A."/>
            <person name="Lundell T."/>
            <person name="Morin E."/>
            <person name="Murat C."/>
            <person name="Riley R."/>
            <person name="Ohm R."/>
            <person name="Sun H."/>
            <person name="Tunlid A."/>
            <person name="Henrissat B."/>
            <person name="Grigoriev I.V."/>
            <person name="Hibbett D.S."/>
            <person name="Martin F."/>
        </authorList>
    </citation>
    <scope>NUCLEOTIDE SEQUENCE [LARGE SCALE GENOMIC DNA]</scope>
    <source>
        <strain evidence="2 3">MD-312</strain>
    </source>
</reference>
<keyword evidence="3" id="KW-1185">Reference proteome</keyword>
<dbReference type="Proteomes" id="UP000053820">
    <property type="component" value="Unassembled WGS sequence"/>
</dbReference>
<feature type="compositionally biased region" description="Basic and acidic residues" evidence="1">
    <location>
        <begin position="64"/>
        <end position="80"/>
    </location>
</feature>
<evidence type="ECO:0000256" key="1">
    <source>
        <dbReference type="SAM" id="MobiDB-lite"/>
    </source>
</evidence>
<gene>
    <name evidence="2" type="ORF">HYDPIDRAFT_29638</name>
</gene>